<sequence>MGIFTSFEVGASALTAQRVRLDTISSNMANVETTRTPEGGPYRRKMVVFETRKMDFAGQLNASLQQRAATGVGVRQIVSDTSEPRLVFDPGHPDANEQGYVALPNIDLLKETADMMLATRAYEANLTSIKTAKRMALKALEIGK</sequence>
<dbReference type="Pfam" id="PF06429">
    <property type="entry name" value="Flg_bbr_C"/>
    <property type="match status" value="1"/>
</dbReference>
<gene>
    <name evidence="9" type="ORF">SAMN05661003_10684</name>
</gene>
<keyword evidence="10" id="KW-1185">Reference proteome</keyword>
<evidence type="ECO:0000259" key="8">
    <source>
        <dbReference type="Pfam" id="PF06429"/>
    </source>
</evidence>
<feature type="domain" description="Flagellar basal-body/hook protein C-terminal" evidence="8">
    <location>
        <begin position="98"/>
        <end position="141"/>
    </location>
</feature>
<evidence type="ECO:0000259" key="7">
    <source>
        <dbReference type="Pfam" id="PF00460"/>
    </source>
</evidence>
<evidence type="ECO:0000256" key="1">
    <source>
        <dbReference type="ARBA" id="ARBA00004117"/>
    </source>
</evidence>
<dbReference type="OrthoDB" id="9813951at2"/>
<keyword evidence="9" id="KW-0282">Flagellum</keyword>
<dbReference type="STRING" id="57664.SAMN05661003_10684"/>
<comment type="similarity">
    <text evidence="2">Belongs to the flagella basal body rod proteins family.</text>
</comment>
<keyword evidence="9" id="KW-0969">Cilium</keyword>
<dbReference type="AlphaFoldDB" id="A0A1G7BM73"/>
<dbReference type="InterPro" id="IPR001444">
    <property type="entry name" value="Flag_bb_rod_N"/>
</dbReference>
<dbReference type="EMBL" id="FNAQ01000006">
    <property type="protein sequence ID" value="SDE27566.1"/>
    <property type="molecule type" value="Genomic_DNA"/>
</dbReference>
<proteinExistence type="inferred from homology"/>
<accession>A0A1G7BM73</accession>
<dbReference type="InterPro" id="IPR019776">
    <property type="entry name" value="Flagellar_basal_body_rod_CS"/>
</dbReference>
<evidence type="ECO:0000256" key="2">
    <source>
        <dbReference type="ARBA" id="ARBA00009677"/>
    </source>
</evidence>
<evidence type="ECO:0000313" key="9">
    <source>
        <dbReference type="EMBL" id="SDE27566.1"/>
    </source>
</evidence>
<evidence type="ECO:0000256" key="4">
    <source>
        <dbReference type="ARBA" id="ARBA00023143"/>
    </source>
</evidence>
<protein>
    <recommendedName>
        <fullName evidence="3 6">Flagellar basal-body rod protein FlgC</fullName>
    </recommendedName>
</protein>
<dbReference type="InterPro" id="IPR010930">
    <property type="entry name" value="Flg_bb/hook_C_dom"/>
</dbReference>
<keyword evidence="9" id="KW-0966">Cell projection</keyword>
<dbReference type="RefSeq" id="WP_092078027.1">
    <property type="nucleotide sequence ID" value="NZ_CALFZY010000006.1"/>
</dbReference>
<dbReference type="PANTHER" id="PTHR30435">
    <property type="entry name" value="FLAGELLAR PROTEIN"/>
    <property type="match status" value="1"/>
</dbReference>
<comment type="subunit">
    <text evidence="5 6">The basal body constitutes a major portion of the flagellar organelle and consists of four rings (L,P,S, and M) mounted on a central rod. The rod consists of about 26 subunits of FlgG in the distal portion, and FlgB, FlgC and FlgF are thought to build up the proximal portion of the rod with about 6 subunits each.</text>
</comment>
<dbReference type="PROSITE" id="PS00588">
    <property type="entry name" value="FLAGELLA_BB_ROD"/>
    <property type="match status" value="1"/>
</dbReference>
<dbReference type="GO" id="GO:0071978">
    <property type="term" value="P:bacterial-type flagellum-dependent swarming motility"/>
    <property type="evidence" value="ECO:0007669"/>
    <property type="project" value="TreeGrafter"/>
</dbReference>
<evidence type="ECO:0000256" key="3">
    <source>
        <dbReference type="ARBA" id="ARBA00017941"/>
    </source>
</evidence>
<dbReference type="Pfam" id="PF00460">
    <property type="entry name" value="Flg_bb_rod"/>
    <property type="match status" value="1"/>
</dbReference>
<dbReference type="PANTHER" id="PTHR30435:SF2">
    <property type="entry name" value="FLAGELLAR BASAL-BODY ROD PROTEIN FLGC"/>
    <property type="match status" value="1"/>
</dbReference>
<name>A0A1G7BM73_9BACT</name>
<dbReference type="NCBIfam" id="TIGR01395">
    <property type="entry name" value="FlgC"/>
    <property type="match status" value="1"/>
</dbReference>
<dbReference type="GO" id="GO:0030694">
    <property type="term" value="C:bacterial-type flagellum basal body, rod"/>
    <property type="evidence" value="ECO:0007669"/>
    <property type="project" value="UniProtKB-UniRule"/>
</dbReference>
<keyword evidence="4 6" id="KW-0975">Bacterial flagellum</keyword>
<dbReference type="InterPro" id="IPR006299">
    <property type="entry name" value="FlgC"/>
</dbReference>
<comment type="subcellular location">
    <subcellularLocation>
        <location evidence="1 6">Bacterial flagellum basal body</location>
    </subcellularLocation>
</comment>
<dbReference type="Proteomes" id="UP000243205">
    <property type="component" value="Unassembled WGS sequence"/>
</dbReference>
<organism evidence="9 10">
    <name type="scientific">Desulfuromonas thiophila</name>
    <dbReference type="NCBI Taxonomy" id="57664"/>
    <lineage>
        <taxon>Bacteria</taxon>
        <taxon>Pseudomonadati</taxon>
        <taxon>Thermodesulfobacteriota</taxon>
        <taxon>Desulfuromonadia</taxon>
        <taxon>Desulfuromonadales</taxon>
        <taxon>Desulfuromonadaceae</taxon>
        <taxon>Desulfuromonas</taxon>
    </lineage>
</organism>
<feature type="domain" description="Flagellar basal body rod protein N-terminal" evidence="7">
    <location>
        <begin position="8"/>
        <end position="34"/>
    </location>
</feature>
<evidence type="ECO:0000256" key="6">
    <source>
        <dbReference type="RuleBase" id="RU362062"/>
    </source>
</evidence>
<evidence type="ECO:0000256" key="5">
    <source>
        <dbReference type="ARBA" id="ARBA00025933"/>
    </source>
</evidence>
<reference evidence="10" key="1">
    <citation type="submission" date="2016-10" db="EMBL/GenBank/DDBJ databases">
        <authorList>
            <person name="Varghese N."/>
            <person name="Submissions S."/>
        </authorList>
    </citation>
    <scope>NUCLEOTIDE SEQUENCE [LARGE SCALE GENOMIC DNA]</scope>
    <source>
        <strain evidence="10">DSM 8987</strain>
    </source>
</reference>
<evidence type="ECO:0000313" key="10">
    <source>
        <dbReference type="Proteomes" id="UP000243205"/>
    </source>
</evidence>